<dbReference type="GO" id="GO:0042732">
    <property type="term" value="P:D-xylose metabolic process"/>
    <property type="evidence" value="ECO:0007669"/>
    <property type="project" value="UniProtKB-UniRule"/>
</dbReference>
<evidence type="ECO:0000256" key="1">
    <source>
        <dbReference type="ARBA" id="ARBA00009156"/>
    </source>
</evidence>
<dbReference type="GO" id="GO:0005524">
    <property type="term" value="F:ATP binding"/>
    <property type="evidence" value="ECO:0007669"/>
    <property type="project" value="UniProtKB-UniRule"/>
</dbReference>
<dbReference type="Pfam" id="PF02782">
    <property type="entry name" value="FGGY_C"/>
    <property type="match status" value="1"/>
</dbReference>
<dbReference type="Gene3D" id="3.30.420.40">
    <property type="match status" value="2"/>
</dbReference>
<keyword evidence="10" id="KW-1185">Reference proteome</keyword>
<feature type="domain" description="Carbohydrate kinase FGGY C-terminal" evidence="8">
    <location>
        <begin position="293"/>
        <end position="474"/>
    </location>
</feature>
<dbReference type="PANTHER" id="PTHR10196:SF57">
    <property type="entry name" value="XYLULOSE KINASE"/>
    <property type="match status" value="1"/>
</dbReference>
<dbReference type="EMBL" id="CBTN010000023">
    <property type="protein sequence ID" value="CDH54450.1"/>
    <property type="molecule type" value="Genomic_DNA"/>
</dbReference>
<comment type="function">
    <text evidence="6">Highly specific D-xylulose kinase which participates in the catabolism of xylose. Xylose is a major component of hemicelluloses such as xylan. Most fungi utilize D-xylose via three enzymatic reactions, xylose reductase (XR), xylitol dehydrogenase (XDH), and xylulokinase, to form xylulose 5-phosphate, which enters pentose phosphate pathway.</text>
</comment>
<dbReference type="InterPro" id="IPR018485">
    <property type="entry name" value="FGGY_C"/>
</dbReference>
<sequence length="529" mass="58428">MTTGTAYYLGLDLSTQQLKCTVMNDAHAIVLEEAVNFDRDLPEFGTKHGAIQNGDVVTSPTIMWVKAMDILFERLKKSSVIGNIQGISGAGQQHGSVYWSERGMKALHQLDASKTLAEQLSDGFAIDQSPIWQDASTTQECRSLENLVGGPQALADLTGSKGYERFTGNQIAKMYNTRRDAYDETKHISLVSSFIASVLLGRLAPVDSPEGSGTNLMNIQTHKWEDKLLKHCGGDSLHDKLGLEPVEGGVELGKIHPFFVERYGFHPECGIMPFTGDNSATLVSMNLKEGDCVVSLGTSDTVLVYLKQGAAKATTEAHLMAHPTDPTGFMGMLCYKNGSLTRQHIRDQYAHGDWDEFNKLLQEKSAKDCMGFYYSMQEIIPFAKGIYRFQKGQPVEEFADPSINVRAIVESQFLSMRIRLQRMTTVESKRILATGGAAANHEILKILSNVFGLPVYKQKGMNSASLGGSLLAKYGTLHGKTAFQDMMKQQQADEPELVCEPDLESTQQYAARLDEFNRLEKQVVDQQVS</sequence>
<dbReference type="STRING" id="1263082.A0A068RXJ7"/>
<dbReference type="VEuPathDB" id="FungiDB:LCOR_05695.1"/>
<evidence type="ECO:0000256" key="6">
    <source>
        <dbReference type="RuleBase" id="RU367058"/>
    </source>
</evidence>
<accession>A0A068RXJ7</accession>
<dbReference type="GO" id="GO:0005829">
    <property type="term" value="C:cytosol"/>
    <property type="evidence" value="ECO:0007669"/>
    <property type="project" value="TreeGrafter"/>
</dbReference>
<dbReference type="GO" id="GO:0005997">
    <property type="term" value="P:xylulose metabolic process"/>
    <property type="evidence" value="ECO:0007669"/>
    <property type="project" value="TreeGrafter"/>
</dbReference>
<evidence type="ECO:0000259" key="8">
    <source>
        <dbReference type="Pfam" id="PF02782"/>
    </source>
</evidence>
<dbReference type="InterPro" id="IPR043129">
    <property type="entry name" value="ATPase_NBD"/>
</dbReference>
<evidence type="ECO:0000256" key="3">
    <source>
        <dbReference type="ARBA" id="ARBA00022679"/>
    </source>
</evidence>
<keyword evidence="6" id="KW-0067">ATP-binding</keyword>
<organism evidence="9 10">
    <name type="scientific">Lichtheimia corymbifera JMRC:FSU:9682</name>
    <dbReference type="NCBI Taxonomy" id="1263082"/>
    <lineage>
        <taxon>Eukaryota</taxon>
        <taxon>Fungi</taxon>
        <taxon>Fungi incertae sedis</taxon>
        <taxon>Mucoromycota</taxon>
        <taxon>Mucoromycotina</taxon>
        <taxon>Mucoromycetes</taxon>
        <taxon>Mucorales</taxon>
        <taxon>Lichtheimiaceae</taxon>
        <taxon>Lichtheimia</taxon>
    </lineage>
</organism>
<keyword evidence="6" id="KW-0119">Carbohydrate metabolism</keyword>
<dbReference type="Proteomes" id="UP000027586">
    <property type="component" value="Unassembled WGS sequence"/>
</dbReference>
<evidence type="ECO:0000313" key="10">
    <source>
        <dbReference type="Proteomes" id="UP000027586"/>
    </source>
</evidence>
<dbReference type="CDD" id="cd07776">
    <property type="entry name" value="ASKHA_NBD_FGGY_SpXK-like"/>
    <property type="match status" value="1"/>
</dbReference>
<comment type="similarity">
    <text evidence="1 6">Belongs to the FGGY kinase family.</text>
</comment>
<keyword evidence="4 6" id="KW-0418">Kinase</keyword>
<dbReference type="InterPro" id="IPR042024">
    <property type="entry name" value="D-XK_euk"/>
</dbReference>
<protein>
    <recommendedName>
        <fullName evidence="6">Xylulose kinase</fullName>
        <ecNumber evidence="6">2.7.1.17</ecNumber>
    </recommendedName>
</protein>
<evidence type="ECO:0000313" key="9">
    <source>
        <dbReference type="EMBL" id="CDH54450.1"/>
    </source>
</evidence>
<dbReference type="SUPFAM" id="SSF53067">
    <property type="entry name" value="Actin-like ATPase domain"/>
    <property type="match status" value="2"/>
</dbReference>
<name>A0A068RXJ7_9FUNG</name>
<dbReference type="PANTHER" id="PTHR10196">
    <property type="entry name" value="SUGAR KINASE"/>
    <property type="match status" value="1"/>
</dbReference>
<comment type="catalytic activity">
    <reaction evidence="5 6">
        <text>D-xylulose + ATP = D-xylulose 5-phosphate + ADP + H(+)</text>
        <dbReference type="Rhea" id="RHEA:10964"/>
        <dbReference type="ChEBI" id="CHEBI:15378"/>
        <dbReference type="ChEBI" id="CHEBI:17140"/>
        <dbReference type="ChEBI" id="CHEBI:30616"/>
        <dbReference type="ChEBI" id="CHEBI:57737"/>
        <dbReference type="ChEBI" id="CHEBI:456216"/>
        <dbReference type="EC" id="2.7.1.17"/>
    </reaction>
</comment>
<gene>
    <name evidence="9" type="ORF">LCOR_05695.1</name>
</gene>
<evidence type="ECO:0000256" key="4">
    <source>
        <dbReference type="ARBA" id="ARBA00022777"/>
    </source>
</evidence>
<comment type="caution">
    <text evidence="9">The sequence shown here is derived from an EMBL/GenBank/DDBJ whole genome shotgun (WGS) entry which is preliminary data.</text>
</comment>
<proteinExistence type="inferred from homology"/>
<keyword evidence="6" id="KW-0547">Nucleotide-binding</keyword>
<dbReference type="EC" id="2.7.1.17" evidence="6"/>
<dbReference type="OrthoDB" id="1728974at2759"/>
<dbReference type="InterPro" id="IPR018484">
    <property type="entry name" value="FGGY_N"/>
</dbReference>
<dbReference type="AlphaFoldDB" id="A0A068RXJ7"/>
<dbReference type="PIRSF" id="PIRSF000538">
    <property type="entry name" value="GlpK"/>
    <property type="match status" value="1"/>
</dbReference>
<evidence type="ECO:0000259" key="7">
    <source>
        <dbReference type="Pfam" id="PF00370"/>
    </source>
</evidence>
<evidence type="ECO:0000256" key="5">
    <source>
        <dbReference type="ARBA" id="ARBA00048885"/>
    </source>
</evidence>
<dbReference type="Pfam" id="PF00370">
    <property type="entry name" value="FGGY_N"/>
    <property type="match status" value="1"/>
</dbReference>
<dbReference type="GO" id="GO:0004856">
    <property type="term" value="F:D-xylulokinase activity"/>
    <property type="evidence" value="ECO:0007669"/>
    <property type="project" value="UniProtKB-UniRule"/>
</dbReference>
<dbReference type="FunFam" id="3.30.420.40:FF:000118">
    <property type="entry name" value="Xylulose kinase 2"/>
    <property type="match status" value="1"/>
</dbReference>
<reference evidence="9" key="1">
    <citation type="submission" date="2013-08" db="EMBL/GenBank/DDBJ databases">
        <title>Gene expansion shapes genome architecture in the human pathogen Lichtheimia corymbifera: an evolutionary genomics analysis in the ancient terrestrial Mucorales (Mucoromycotina).</title>
        <authorList>
            <person name="Schwartze V.U."/>
            <person name="Winter S."/>
            <person name="Shelest E."/>
            <person name="Marcet-Houben M."/>
            <person name="Horn F."/>
            <person name="Wehner S."/>
            <person name="Hoffmann K."/>
            <person name="Riege K."/>
            <person name="Sammeth M."/>
            <person name="Nowrousian M."/>
            <person name="Valiante V."/>
            <person name="Linde J."/>
            <person name="Jacobsen I.D."/>
            <person name="Marz M."/>
            <person name="Brakhage A.A."/>
            <person name="Gabaldon T."/>
            <person name="Bocker S."/>
            <person name="Voigt K."/>
        </authorList>
    </citation>
    <scope>NUCLEOTIDE SEQUENCE [LARGE SCALE GENOMIC DNA]</scope>
    <source>
        <strain evidence="9">FSU 9682</strain>
    </source>
</reference>
<keyword evidence="2 6" id="KW-0859">Xylose metabolism</keyword>
<evidence type="ECO:0000256" key="2">
    <source>
        <dbReference type="ARBA" id="ARBA00022629"/>
    </source>
</evidence>
<dbReference type="InterPro" id="IPR000577">
    <property type="entry name" value="Carb_kinase_FGGY"/>
</dbReference>
<feature type="domain" description="Carbohydrate kinase FGGY N-terminal" evidence="7">
    <location>
        <begin position="131"/>
        <end position="283"/>
    </location>
</feature>
<keyword evidence="3 6" id="KW-0808">Transferase</keyword>